<dbReference type="InterPro" id="IPR001387">
    <property type="entry name" value="Cro/C1-type_HTH"/>
</dbReference>
<organism evidence="3 4">
    <name type="scientific">Streptomyces cacaoi</name>
    <dbReference type="NCBI Taxonomy" id="1898"/>
    <lineage>
        <taxon>Bacteria</taxon>
        <taxon>Bacillati</taxon>
        <taxon>Actinomycetota</taxon>
        <taxon>Actinomycetes</taxon>
        <taxon>Kitasatosporales</taxon>
        <taxon>Streptomycetaceae</taxon>
        <taxon>Streptomyces</taxon>
    </lineage>
</organism>
<dbReference type="Gene3D" id="3.30.450.180">
    <property type="match status" value="1"/>
</dbReference>
<protein>
    <submittedName>
        <fullName evidence="3">Transcriptional regulator</fullName>
    </submittedName>
</protein>
<dbReference type="PANTHER" id="PTHR35010:SF3">
    <property type="entry name" value="BLL4873 PROTEIN"/>
    <property type="match status" value="1"/>
</dbReference>
<dbReference type="GO" id="GO:0003677">
    <property type="term" value="F:DNA binding"/>
    <property type="evidence" value="ECO:0007669"/>
    <property type="project" value="InterPro"/>
</dbReference>
<dbReference type="SUPFAM" id="SSF47413">
    <property type="entry name" value="lambda repressor-like DNA-binding domains"/>
    <property type="match status" value="1"/>
</dbReference>
<evidence type="ECO:0000259" key="2">
    <source>
        <dbReference type="SMART" id="SM00530"/>
    </source>
</evidence>
<feature type="domain" description="HTH cro/C1-type" evidence="2">
    <location>
        <begin position="4"/>
        <end position="76"/>
    </location>
</feature>
<dbReference type="InterPro" id="IPR010982">
    <property type="entry name" value="Lambda_DNA-bd_dom_sf"/>
</dbReference>
<dbReference type="EMBL" id="BJMM01000002">
    <property type="protein sequence ID" value="GEB47846.1"/>
    <property type="molecule type" value="Genomic_DNA"/>
</dbReference>
<dbReference type="SMART" id="SM00530">
    <property type="entry name" value="HTH_XRE"/>
    <property type="match status" value="1"/>
</dbReference>
<name>A0A4Y3QR43_STRCI</name>
<comment type="caution">
    <text evidence="3">The sequence shown here is derived from an EMBL/GenBank/DDBJ whole genome shotgun (WGS) entry which is preliminary data.</text>
</comment>
<dbReference type="Proteomes" id="UP000319210">
    <property type="component" value="Unassembled WGS sequence"/>
</dbReference>
<sequence length="268" mass="29663">MRDFLRSRRARLSPQDVGLPPTRRRRTPGLRREEVATLAGVGLTWYTWLEQGRPISVTAGILAAVGEALRLDGDELAHLYRLAGHVPPAPDADTGGTEPGVPGQVAALADEWAPNPAYVLDRYWRCVYANAPVELLLGKAAPLRSCLEGFERGPDAERVLPEWESMAPSLVAQFRADAARHPDDAEFARIVGRLSRRSESFARLWAEQEVRDSGLGEKVFQVPDGRLVFERTALQLGDRPDLRIVLLRPKPGTGTRERLARRAEARPG</sequence>
<accession>A0A4Y3QR43</accession>
<dbReference type="PANTHER" id="PTHR35010">
    <property type="entry name" value="BLL4672 PROTEIN-RELATED"/>
    <property type="match status" value="1"/>
</dbReference>
<dbReference type="Pfam" id="PF17765">
    <property type="entry name" value="MLTR_LBD"/>
    <property type="match status" value="1"/>
</dbReference>
<evidence type="ECO:0000313" key="4">
    <source>
        <dbReference type="Proteomes" id="UP000319210"/>
    </source>
</evidence>
<gene>
    <name evidence="3" type="primary">mmyB</name>
    <name evidence="3" type="ORF">SCA03_03970</name>
</gene>
<dbReference type="Pfam" id="PF13560">
    <property type="entry name" value="HTH_31"/>
    <property type="match status" value="1"/>
</dbReference>
<feature type="region of interest" description="Disordered" evidence="1">
    <location>
        <begin position="1"/>
        <end position="29"/>
    </location>
</feature>
<evidence type="ECO:0000313" key="3">
    <source>
        <dbReference type="EMBL" id="GEB47846.1"/>
    </source>
</evidence>
<keyword evidence="4" id="KW-1185">Reference proteome</keyword>
<dbReference type="InterPro" id="IPR041413">
    <property type="entry name" value="MLTR_LBD"/>
</dbReference>
<proteinExistence type="predicted"/>
<dbReference type="AlphaFoldDB" id="A0A4Y3QR43"/>
<evidence type="ECO:0000256" key="1">
    <source>
        <dbReference type="SAM" id="MobiDB-lite"/>
    </source>
</evidence>
<dbReference type="Gene3D" id="1.10.260.40">
    <property type="entry name" value="lambda repressor-like DNA-binding domains"/>
    <property type="match status" value="1"/>
</dbReference>
<reference evidence="3 4" key="1">
    <citation type="submission" date="2019-06" db="EMBL/GenBank/DDBJ databases">
        <title>Whole genome shotgun sequence of Streptomyces cacaoi subsp. cacaoi NBRC 12748.</title>
        <authorList>
            <person name="Hosoyama A."/>
            <person name="Uohara A."/>
            <person name="Ohji S."/>
            <person name="Ichikawa N."/>
        </authorList>
    </citation>
    <scope>NUCLEOTIDE SEQUENCE [LARGE SCALE GENOMIC DNA]</scope>
    <source>
        <strain evidence="3 4">NBRC 12748</strain>
    </source>
</reference>